<keyword evidence="5" id="KW-0963">Cytoplasm</keyword>
<keyword evidence="4" id="KW-1003">Cell membrane</keyword>
<evidence type="ECO:0000313" key="26">
    <source>
        <dbReference type="EMBL" id="GLC26639.1"/>
    </source>
</evidence>
<comment type="catalytic activity">
    <reaction evidence="19">
        <text>octanoyl-CoA + H2O = octanoate + CoA + H(+)</text>
        <dbReference type="Rhea" id="RHEA:30143"/>
        <dbReference type="ChEBI" id="CHEBI:15377"/>
        <dbReference type="ChEBI" id="CHEBI:15378"/>
        <dbReference type="ChEBI" id="CHEBI:25646"/>
        <dbReference type="ChEBI" id="CHEBI:57287"/>
        <dbReference type="ChEBI" id="CHEBI:57386"/>
    </reaction>
    <physiologicalReaction direction="left-to-right" evidence="19">
        <dbReference type="Rhea" id="RHEA:30144"/>
    </physiologicalReaction>
</comment>
<reference evidence="26" key="1">
    <citation type="submission" date="2022-08" db="EMBL/GenBank/DDBJ databases">
        <title>Draft genome sequencing of Roseisolibacter agri AW1220.</title>
        <authorList>
            <person name="Tobiishi Y."/>
            <person name="Tonouchi A."/>
        </authorList>
    </citation>
    <scope>NUCLEOTIDE SEQUENCE</scope>
    <source>
        <strain evidence="26">AW1220</strain>
    </source>
</reference>
<evidence type="ECO:0000256" key="10">
    <source>
        <dbReference type="ARBA" id="ARBA00023098"/>
    </source>
</evidence>
<comment type="catalytic activity">
    <reaction evidence="13">
        <text>(5Z,8Z,11Z,14Z)-eicosatetraenoyl-CoA + H2O = (5Z,8Z,11Z,14Z)-eicosatetraenoate + CoA + H(+)</text>
        <dbReference type="Rhea" id="RHEA:40151"/>
        <dbReference type="ChEBI" id="CHEBI:15377"/>
        <dbReference type="ChEBI" id="CHEBI:15378"/>
        <dbReference type="ChEBI" id="CHEBI:32395"/>
        <dbReference type="ChEBI" id="CHEBI:57287"/>
        <dbReference type="ChEBI" id="CHEBI:57368"/>
    </reaction>
    <physiologicalReaction direction="left-to-right" evidence="13">
        <dbReference type="Rhea" id="RHEA:40152"/>
    </physiologicalReaction>
</comment>
<evidence type="ECO:0000256" key="3">
    <source>
        <dbReference type="ARBA" id="ARBA00004632"/>
    </source>
</evidence>
<evidence type="ECO:0000256" key="2">
    <source>
        <dbReference type="ARBA" id="ARBA00004496"/>
    </source>
</evidence>
<dbReference type="EC" id="3.1.2.2" evidence="16"/>
<comment type="catalytic activity">
    <reaction evidence="22">
        <text>dodecanoyl-CoA + H2O = dodecanoate + CoA + H(+)</text>
        <dbReference type="Rhea" id="RHEA:30135"/>
        <dbReference type="ChEBI" id="CHEBI:15377"/>
        <dbReference type="ChEBI" id="CHEBI:15378"/>
        <dbReference type="ChEBI" id="CHEBI:18262"/>
        <dbReference type="ChEBI" id="CHEBI:57287"/>
        <dbReference type="ChEBI" id="CHEBI:57375"/>
    </reaction>
    <physiologicalReaction direction="left-to-right" evidence="22">
        <dbReference type="Rhea" id="RHEA:30136"/>
    </physiologicalReaction>
</comment>
<keyword evidence="8" id="KW-0276">Fatty acid metabolism</keyword>
<evidence type="ECO:0000256" key="4">
    <source>
        <dbReference type="ARBA" id="ARBA00022475"/>
    </source>
</evidence>
<evidence type="ECO:0000313" key="27">
    <source>
        <dbReference type="Proteomes" id="UP001161325"/>
    </source>
</evidence>
<proteinExistence type="inferred from homology"/>
<comment type="catalytic activity">
    <reaction evidence="21">
        <text>decanoyl-CoA + H2O = decanoate + CoA + H(+)</text>
        <dbReference type="Rhea" id="RHEA:40059"/>
        <dbReference type="ChEBI" id="CHEBI:15377"/>
        <dbReference type="ChEBI" id="CHEBI:15378"/>
        <dbReference type="ChEBI" id="CHEBI:27689"/>
        <dbReference type="ChEBI" id="CHEBI:57287"/>
        <dbReference type="ChEBI" id="CHEBI:61430"/>
    </reaction>
    <physiologicalReaction direction="left-to-right" evidence="21">
        <dbReference type="Rhea" id="RHEA:40060"/>
    </physiologicalReaction>
</comment>
<evidence type="ECO:0000256" key="22">
    <source>
        <dbReference type="ARBA" id="ARBA00048074"/>
    </source>
</evidence>
<comment type="subcellular location">
    <subcellularLocation>
        <location evidence="3">Cell projection</location>
        <location evidence="3">Ruffle membrane</location>
    </subcellularLocation>
    <subcellularLocation>
        <location evidence="2">Cytoplasm</location>
    </subcellularLocation>
    <subcellularLocation>
        <location evidence="1">Membrane</location>
        <topology evidence="1">Peripheral membrane protein</topology>
    </subcellularLocation>
</comment>
<evidence type="ECO:0000256" key="24">
    <source>
        <dbReference type="SAM" id="MobiDB-lite"/>
    </source>
</evidence>
<evidence type="ECO:0000256" key="15">
    <source>
        <dbReference type="ARBA" id="ARBA00038456"/>
    </source>
</evidence>
<feature type="region of interest" description="Disordered" evidence="24">
    <location>
        <begin position="1"/>
        <end position="20"/>
    </location>
</feature>
<comment type="caution">
    <text evidence="26">The sequence shown here is derived from an EMBL/GenBank/DDBJ whole genome shotgun (WGS) entry which is preliminary data.</text>
</comment>
<feature type="domain" description="Thioesterase" evidence="25">
    <location>
        <begin position="86"/>
        <end position="135"/>
    </location>
</feature>
<comment type="catalytic activity">
    <reaction evidence="14">
        <text>(9Z)-octadecenoyl-CoA + H2O = (9Z)-octadecenoate + CoA + H(+)</text>
        <dbReference type="Rhea" id="RHEA:40139"/>
        <dbReference type="ChEBI" id="CHEBI:15377"/>
        <dbReference type="ChEBI" id="CHEBI:15378"/>
        <dbReference type="ChEBI" id="CHEBI:30823"/>
        <dbReference type="ChEBI" id="CHEBI:57287"/>
        <dbReference type="ChEBI" id="CHEBI:57387"/>
    </reaction>
    <physiologicalReaction direction="left-to-right" evidence="14">
        <dbReference type="Rhea" id="RHEA:40140"/>
    </physiologicalReaction>
</comment>
<evidence type="ECO:0000256" key="7">
    <source>
        <dbReference type="ARBA" id="ARBA00022801"/>
    </source>
</evidence>
<name>A0AA37VFC2_9BACT</name>
<dbReference type="AlphaFoldDB" id="A0AA37VFC2"/>
<evidence type="ECO:0000256" key="18">
    <source>
        <dbReference type="ARBA" id="ARBA00043210"/>
    </source>
</evidence>
<evidence type="ECO:0000256" key="21">
    <source>
        <dbReference type="ARBA" id="ARBA00047969"/>
    </source>
</evidence>
<evidence type="ECO:0000256" key="13">
    <source>
        <dbReference type="ARBA" id="ARBA00035852"/>
    </source>
</evidence>
<keyword evidence="10" id="KW-0443">Lipid metabolism</keyword>
<gene>
    <name evidence="26" type="ORF">rosag_31520</name>
</gene>
<evidence type="ECO:0000256" key="12">
    <source>
        <dbReference type="ARBA" id="ARBA00023273"/>
    </source>
</evidence>
<protein>
    <recommendedName>
        <fullName evidence="17">Acyl-coenzyme A thioesterase THEM4</fullName>
        <ecNumber evidence="16">3.1.2.2</ecNumber>
    </recommendedName>
    <alternativeName>
        <fullName evidence="18">Thioesterase superfamily member 4</fullName>
    </alternativeName>
</protein>
<evidence type="ECO:0000256" key="19">
    <source>
        <dbReference type="ARBA" id="ARBA00047588"/>
    </source>
</evidence>
<keyword evidence="6" id="KW-0053">Apoptosis</keyword>
<evidence type="ECO:0000256" key="14">
    <source>
        <dbReference type="ARBA" id="ARBA00037002"/>
    </source>
</evidence>
<evidence type="ECO:0000256" key="16">
    <source>
        <dbReference type="ARBA" id="ARBA00038848"/>
    </source>
</evidence>
<keyword evidence="11" id="KW-0472">Membrane</keyword>
<keyword evidence="12" id="KW-0966">Cell projection</keyword>
<dbReference type="Pfam" id="PF03061">
    <property type="entry name" value="4HBT"/>
    <property type="match status" value="1"/>
</dbReference>
<evidence type="ECO:0000259" key="25">
    <source>
        <dbReference type="Pfam" id="PF03061"/>
    </source>
</evidence>
<keyword evidence="7" id="KW-0378">Hydrolase</keyword>
<dbReference type="CDD" id="cd03443">
    <property type="entry name" value="PaaI_thioesterase"/>
    <property type="match status" value="1"/>
</dbReference>
<dbReference type="InterPro" id="IPR029069">
    <property type="entry name" value="HotDog_dom_sf"/>
</dbReference>
<dbReference type="InterPro" id="IPR006683">
    <property type="entry name" value="Thioestr_dom"/>
</dbReference>
<dbReference type="InterPro" id="IPR052365">
    <property type="entry name" value="THEM4/THEM5_acyl-CoA_thioest"/>
</dbReference>
<evidence type="ECO:0000256" key="8">
    <source>
        <dbReference type="ARBA" id="ARBA00022832"/>
    </source>
</evidence>
<organism evidence="26 27">
    <name type="scientific">Roseisolibacter agri</name>
    <dbReference type="NCBI Taxonomy" id="2014610"/>
    <lineage>
        <taxon>Bacteria</taxon>
        <taxon>Pseudomonadati</taxon>
        <taxon>Gemmatimonadota</taxon>
        <taxon>Gemmatimonadia</taxon>
        <taxon>Gemmatimonadales</taxon>
        <taxon>Gemmatimonadaceae</taxon>
        <taxon>Roseisolibacter</taxon>
    </lineage>
</organism>
<comment type="catalytic activity">
    <reaction evidence="20">
        <text>hexadecanoyl-CoA + H2O = hexadecanoate + CoA + H(+)</text>
        <dbReference type="Rhea" id="RHEA:16645"/>
        <dbReference type="ChEBI" id="CHEBI:7896"/>
        <dbReference type="ChEBI" id="CHEBI:15377"/>
        <dbReference type="ChEBI" id="CHEBI:15378"/>
        <dbReference type="ChEBI" id="CHEBI:57287"/>
        <dbReference type="ChEBI" id="CHEBI:57379"/>
        <dbReference type="EC" id="3.1.2.2"/>
    </reaction>
    <physiologicalReaction direction="left-to-right" evidence="20">
        <dbReference type="Rhea" id="RHEA:16646"/>
    </physiologicalReaction>
</comment>
<evidence type="ECO:0000256" key="20">
    <source>
        <dbReference type="ARBA" id="ARBA00047734"/>
    </source>
</evidence>
<evidence type="ECO:0000256" key="23">
    <source>
        <dbReference type="ARBA" id="ARBA00048180"/>
    </source>
</evidence>
<dbReference type="Gene3D" id="3.10.129.10">
    <property type="entry name" value="Hotdog Thioesterase"/>
    <property type="match status" value="1"/>
</dbReference>
<dbReference type="PANTHER" id="PTHR12418:SF19">
    <property type="entry name" value="ACYL-COENZYME A THIOESTERASE THEM4"/>
    <property type="match status" value="1"/>
</dbReference>
<dbReference type="PANTHER" id="PTHR12418">
    <property type="entry name" value="ACYL-COENZYME A THIOESTERASE THEM4"/>
    <property type="match status" value="1"/>
</dbReference>
<dbReference type="SUPFAM" id="SSF54637">
    <property type="entry name" value="Thioesterase/thiol ester dehydrase-isomerase"/>
    <property type="match status" value="1"/>
</dbReference>
<feature type="compositionally biased region" description="Pro residues" evidence="24">
    <location>
        <begin position="1"/>
        <end position="12"/>
    </location>
</feature>
<evidence type="ECO:0000256" key="17">
    <source>
        <dbReference type="ARBA" id="ARBA00040123"/>
    </source>
</evidence>
<dbReference type="RefSeq" id="WP_284351096.1">
    <property type="nucleotide sequence ID" value="NZ_BRXS01000005.1"/>
</dbReference>
<evidence type="ECO:0000256" key="5">
    <source>
        <dbReference type="ARBA" id="ARBA00022490"/>
    </source>
</evidence>
<keyword evidence="27" id="KW-1185">Reference proteome</keyword>
<sequence>MTLTPPDTPPAPAAVDDGWRPLDAHPVGRTIAAFATRSFVANDPHGDRLRIRYEARAAAVPHATAAQPAELRAEVWFGPKAEGPPGHAHGGSVAAVLDEAMGLAVWLAHRAAVAAHIEVDFRNPVPLGLTGRVETTAGPADERKSSVSARLVGPDGTVYGEATGIFVLLGERHAGRFRGGGA</sequence>
<dbReference type="GO" id="GO:0016790">
    <property type="term" value="F:thiolester hydrolase activity"/>
    <property type="evidence" value="ECO:0007669"/>
    <property type="project" value="UniProtKB-ARBA"/>
</dbReference>
<comment type="similarity">
    <text evidence="15">Belongs to the THEM4/THEM5 thioesterase family.</text>
</comment>
<dbReference type="GO" id="GO:0016020">
    <property type="term" value="C:membrane"/>
    <property type="evidence" value="ECO:0007669"/>
    <property type="project" value="UniProtKB-SubCell"/>
</dbReference>
<evidence type="ECO:0000256" key="6">
    <source>
        <dbReference type="ARBA" id="ARBA00022703"/>
    </source>
</evidence>
<comment type="catalytic activity">
    <reaction evidence="23">
        <text>tetradecanoyl-CoA + H2O = tetradecanoate + CoA + H(+)</text>
        <dbReference type="Rhea" id="RHEA:40119"/>
        <dbReference type="ChEBI" id="CHEBI:15377"/>
        <dbReference type="ChEBI" id="CHEBI:15378"/>
        <dbReference type="ChEBI" id="CHEBI:30807"/>
        <dbReference type="ChEBI" id="CHEBI:57287"/>
        <dbReference type="ChEBI" id="CHEBI:57385"/>
    </reaction>
    <physiologicalReaction direction="left-to-right" evidence="23">
        <dbReference type="Rhea" id="RHEA:40120"/>
    </physiologicalReaction>
</comment>
<dbReference type="EMBL" id="BRXS01000005">
    <property type="protein sequence ID" value="GLC26639.1"/>
    <property type="molecule type" value="Genomic_DNA"/>
</dbReference>
<evidence type="ECO:0000256" key="9">
    <source>
        <dbReference type="ARBA" id="ARBA00022946"/>
    </source>
</evidence>
<dbReference type="GO" id="GO:0006631">
    <property type="term" value="P:fatty acid metabolic process"/>
    <property type="evidence" value="ECO:0007669"/>
    <property type="project" value="UniProtKB-KW"/>
</dbReference>
<dbReference type="GO" id="GO:0005737">
    <property type="term" value="C:cytoplasm"/>
    <property type="evidence" value="ECO:0007669"/>
    <property type="project" value="UniProtKB-SubCell"/>
</dbReference>
<accession>A0AA37VFC2</accession>
<keyword evidence="9" id="KW-0809">Transit peptide</keyword>
<evidence type="ECO:0000256" key="11">
    <source>
        <dbReference type="ARBA" id="ARBA00023136"/>
    </source>
</evidence>
<evidence type="ECO:0000256" key="1">
    <source>
        <dbReference type="ARBA" id="ARBA00004170"/>
    </source>
</evidence>
<dbReference type="Proteomes" id="UP001161325">
    <property type="component" value="Unassembled WGS sequence"/>
</dbReference>